<name>A0A0A1V058_9HYPO</name>
<keyword evidence="4 9" id="KW-0812">Transmembrane</keyword>
<feature type="repeat" description="Solcar" evidence="9">
    <location>
        <begin position="131"/>
        <end position="218"/>
    </location>
</feature>
<protein>
    <submittedName>
        <fullName evidence="12">Mitochondrial carrier protein</fullName>
    </submittedName>
</protein>
<dbReference type="Gene3D" id="1.50.40.10">
    <property type="entry name" value="Mitochondrial carrier domain"/>
    <property type="match status" value="1"/>
</dbReference>
<evidence type="ECO:0000256" key="7">
    <source>
        <dbReference type="ARBA" id="ARBA00022989"/>
    </source>
</evidence>
<evidence type="ECO:0000256" key="1">
    <source>
        <dbReference type="ARBA" id="ARBA00004141"/>
    </source>
</evidence>
<dbReference type="Proteomes" id="UP000030151">
    <property type="component" value="Unassembled WGS sequence"/>
</dbReference>
<comment type="similarity">
    <text evidence="2 10">Belongs to the mitochondrial carrier (TC 2.A.29) family.</text>
</comment>
<evidence type="ECO:0000256" key="9">
    <source>
        <dbReference type="PROSITE-ProRule" id="PRU00282"/>
    </source>
</evidence>
<keyword evidence="3 10" id="KW-0813">Transport</keyword>
<dbReference type="EMBL" id="JELW01000003">
    <property type="protein sequence ID" value="EXV03235.1"/>
    <property type="molecule type" value="Genomic_DNA"/>
</dbReference>
<evidence type="ECO:0000256" key="11">
    <source>
        <dbReference type="SAM" id="Phobius"/>
    </source>
</evidence>
<dbReference type="InterPro" id="IPR018108">
    <property type="entry name" value="MCP_transmembrane"/>
</dbReference>
<evidence type="ECO:0000256" key="6">
    <source>
        <dbReference type="ARBA" id="ARBA00022792"/>
    </source>
</evidence>
<evidence type="ECO:0000313" key="12">
    <source>
        <dbReference type="EMBL" id="EXV03235.1"/>
    </source>
</evidence>
<dbReference type="SUPFAM" id="SSF103506">
    <property type="entry name" value="Mitochondrial carrier"/>
    <property type="match status" value="1"/>
</dbReference>
<organism evidence="12 13">
    <name type="scientific">Metarhizium robertsii</name>
    <dbReference type="NCBI Taxonomy" id="568076"/>
    <lineage>
        <taxon>Eukaryota</taxon>
        <taxon>Fungi</taxon>
        <taxon>Dikarya</taxon>
        <taxon>Ascomycota</taxon>
        <taxon>Pezizomycotina</taxon>
        <taxon>Sordariomycetes</taxon>
        <taxon>Hypocreomycetidae</taxon>
        <taxon>Hypocreales</taxon>
        <taxon>Clavicipitaceae</taxon>
        <taxon>Metarhizium</taxon>
    </lineage>
</organism>
<proteinExistence type="inferred from homology"/>
<dbReference type="PANTHER" id="PTHR45618">
    <property type="entry name" value="MITOCHONDRIAL DICARBOXYLATE CARRIER-RELATED"/>
    <property type="match status" value="1"/>
</dbReference>
<keyword evidence="5" id="KW-0677">Repeat</keyword>
<reference evidence="12 13" key="1">
    <citation type="submission" date="2014-02" db="EMBL/GenBank/DDBJ databases">
        <title>The genome sequence of the entomopathogenic fungus Metarhizium robertsii ARSEF 2575.</title>
        <authorList>
            <person name="Giuliano Garisto Donzelli B."/>
            <person name="Roe B.A."/>
            <person name="Macmil S.L."/>
            <person name="Krasnoff S.B."/>
            <person name="Gibson D.M."/>
        </authorList>
    </citation>
    <scope>NUCLEOTIDE SEQUENCE [LARGE SCALE GENOMIC DNA]</scope>
    <source>
        <strain evidence="12 13">ARSEF 2575</strain>
    </source>
</reference>
<evidence type="ECO:0000313" key="13">
    <source>
        <dbReference type="Proteomes" id="UP000030151"/>
    </source>
</evidence>
<gene>
    <name evidence="12" type="ORF">X797_003034</name>
</gene>
<dbReference type="InterPro" id="IPR050391">
    <property type="entry name" value="Mito_Metabolite_Transporter"/>
</dbReference>
<feature type="transmembrane region" description="Helical" evidence="11">
    <location>
        <begin position="12"/>
        <end position="29"/>
    </location>
</feature>
<dbReference type="PROSITE" id="PS50920">
    <property type="entry name" value="SOLCAR"/>
    <property type="match status" value="2"/>
</dbReference>
<dbReference type="InterPro" id="IPR023395">
    <property type="entry name" value="MCP_dom_sf"/>
</dbReference>
<keyword evidence="6" id="KW-0999">Mitochondrion inner membrane</keyword>
<dbReference type="Pfam" id="PF00153">
    <property type="entry name" value="Mito_carr"/>
    <property type="match status" value="2"/>
</dbReference>
<dbReference type="HOGENOM" id="CLU_015166_14_1_1"/>
<dbReference type="GO" id="GO:0016020">
    <property type="term" value="C:membrane"/>
    <property type="evidence" value="ECO:0007669"/>
    <property type="project" value="UniProtKB-SubCell"/>
</dbReference>
<evidence type="ECO:0000256" key="2">
    <source>
        <dbReference type="ARBA" id="ARBA00006375"/>
    </source>
</evidence>
<feature type="repeat" description="Solcar" evidence="9">
    <location>
        <begin position="227"/>
        <end position="309"/>
    </location>
</feature>
<comment type="subcellular location">
    <subcellularLocation>
        <location evidence="1">Membrane</location>
        <topology evidence="1">Multi-pass membrane protein</topology>
    </subcellularLocation>
</comment>
<dbReference type="OrthoDB" id="448427at2759"/>
<keyword evidence="7 11" id="KW-1133">Transmembrane helix</keyword>
<evidence type="ECO:0000256" key="10">
    <source>
        <dbReference type="RuleBase" id="RU000488"/>
    </source>
</evidence>
<sequence>MTTSKPRTEPFWLGGAAACMAVCFMSFGTKRLNAHGWLIPISSRMQVLKSSNSMLSTMYRFGLRDGTPPQTLRIGPQLTPTYSPGIPSLWGGLSASILRQGTYSTARFGLHNHLSSQLLQTSGRDRLPTSWNIACAGVSGGIAGLIGNPTEVVLVRMCADGAKPASDRFRYSNPLVGLWRVWKEEGAKAFGRGIGPNVTRSVLMNVSQIASYASAKQSLLASNNMSDNITTHALASLMAGTVATTLCAPADVLKSRMQSSAKGDASSLLFCHGSNGLRDEGPRFLMKGWTPAWLRLTYVTSMTVNCPLA</sequence>
<accession>A0A0A1V058</accession>
<evidence type="ECO:0000256" key="5">
    <source>
        <dbReference type="ARBA" id="ARBA00022737"/>
    </source>
</evidence>
<evidence type="ECO:0000256" key="3">
    <source>
        <dbReference type="ARBA" id="ARBA00022448"/>
    </source>
</evidence>
<evidence type="ECO:0000256" key="8">
    <source>
        <dbReference type="ARBA" id="ARBA00023136"/>
    </source>
</evidence>
<keyword evidence="8 9" id="KW-0472">Membrane</keyword>
<comment type="caution">
    <text evidence="12">The sequence shown here is derived from an EMBL/GenBank/DDBJ whole genome shotgun (WGS) entry which is preliminary data.</text>
</comment>
<keyword evidence="6" id="KW-0496">Mitochondrion</keyword>
<dbReference type="AlphaFoldDB" id="A0A0A1V058"/>
<evidence type="ECO:0000256" key="4">
    <source>
        <dbReference type="ARBA" id="ARBA00022692"/>
    </source>
</evidence>